<name>A0A0H2UV67_STRP3</name>
<evidence type="ECO:0000313" key="1">
    <source>
        <dbReference type="EMBL" id="AAM79733.1"/>
    </source>
</evidence>
<organism evidence="1 2">
    <name type="scientific">Streptococcus pyogenes serotype M3 (strain ATCC BAA-595 / MGAS315)</name>
    <dbReference type="NCBI Taxonomy" id="198466"/>
    <lineage>
        <taxon>Bacteria</taxon>
        <taxon>Bacillati</taxon>
        <taxon>Bacillota</taxon>
        <taxon>Bacilli</taxon>
        <taxon>Lactobacillales</taxon>
        <taxon>Streptococcaceae</taxon>
        <taxon>Streptococcus</taxon>
    </lineage>
</organism>
<evidence type="ECO:0000313" key="2">
    <source>
        <dbReference type="Proteomes" id="UP000000564"/>
    </source>
</evidence>
<dbReference type="EMBL" id="AE014074">
    <property type="protein sequence ID" value="AAM79733.1"/>
    <property type="molecule type" value="Genomic_DNA"/>
</dbReference>
<dbReference type="AlphaFoldDB" id="A0A0H2UV67"/>
<dbReference type="RefSeq" id="WP_011054693.1">
    <property type="nucleotide sequence ID" value="NC_004070.1"/>
</dbReference>
<accession>A0A0H2UV67</accession>
<dbReference type="HOGENOM" id="CLU_3104449_0_0_9"/>
<reference evidence="1 2" key="1">
    <citation type="journal article" date="2002" name="Proc. Natl. Acad. Sci. U.S.A.">
        <title>Genome sequence of a serotype M3 strain of group A Streptococcus: phage-encoded toxins, the high-virulence phenotype, and clone emergence.</title>
        <authorList>
            <person name="Beres S.B."/>
            <person name="Sylva G.L."/>
            <person name="Barbian K.D."/>
            <person name="Lei B."/>
            <person name="Hoff J.S."/>
            <person name="Mammarella N.D."/>
            <person name="Liu M.Y."/>
            <person name="Smoot J.C."/>
            <person name="Porcella S.F."/>
            <person name="Parkins L.D."/>
            <person name="Campbell D.S."/>
            <person name="Smith T.M."/>
            <person name="McCormick J.K."/>
            <person name="Leung D.Y."/>
            <person name="Schlievert P.M."/>
            <person name="Musser J.M."/>
        </authorList>
    </citation>
    <scope>NUCLEOTIDE SEQUENCE [LARGE SCALE GENOMIC DNA]</scope>
    <source>
        <strain evidence="2">ATCC BAA-595 / MGAS315</strain>
    </source>
</reference>
<protein>
    <submittedName>
        <fullName evidence="1">Uncharacterized protein</fullName>
    </submittedName>
</protein>
<dbReference type="Proteomes" id="UP000000564">
    <property type="component" value="Chromosome"/>
</dbReference>
<gene>
    <name evidence="1" type="ordered locus">SpyM3_1126</name>
</gene>
<proteinExistence type="predicted"/>
<dbReference type="KEGG" id="spg:SpyM3_1126"/>
<sequence length="51" mass="5872">MIELTQKQADYVEFVRKTIVDPDMMEFAVNTQLISYALLVGYCIVDEEVAK</sequence>